<dbReference type="AlphaFoldDB" id="A0A812PVK9"/>
<organism evidence="1 2">
    <name type="scientific">Symbiodinium natans</name>
    <dbReference type="NCBI Taxonomy" id="878477"/>
    <lineage>
        <taxon>Eukaryota</taxon>
        <taxon>Sar</taxon>
        <taxon>Alveolata</taxon>
        <taxon>Dinophyceae</taxon>
        <taxon>Suessiales</taxon>
        <taxon>Symbiodiniaceae</taxon>
        <taxon>Symbiodinium</taxon>
    </lineage>
</organism>
<keyword evidence="2" id="KW-1185">Reference proteome</keyword>
<dbReference type="Proteomes" id="UP000604046">
    <property type="component" value="Unassembled WGS sequence"/>
</dbReference>
<accession>A0A812PVK9</accession>
<gene>
    <name evidence="1" type="ORF">SNAT2548_LOCUS18304</name>
</gene>
<reference evidence="1" key="1">
    <citation type="submission" date="2021-02" db="EMBL/GenBank/DDBJ databases">
        <authorList>
            <person name="Dougan E. K."/>
            <person name="Rhodes N."/>
            <person name="Thang M."/>
            <person name="Chan C."/>
        </authorList>
    </citation>
    <scope>NUCLEOTIDE SEQUENCE</scope>
</reference>
<evidence type="ECO:0000313" key="2">
    <source>
        <dbReference type="Proteomes" id="UP000604046"/>
    </source>
</evidence>
<proteinExistence type="predicted"/>
<protein>
    <submittedName>
        <fullName evidence="1">Uncharacterized protein</fullName>
    </submittedName>
</protein>
<sequence>MQLARLVAATCVAGSSAHALLPNRTLGQVYHHQQDIHESQADHEAGPPRAGARSGILQPGISLRHVGAREAPDDAEEGVRFKEAILNSVAGSIFLFLALSVQWFNEERSAKIEVLLTRGLEDCKRSPS</sequence>
<comment type="caution">
    <text evidence="1">The sequence shown here is derived from an EMBL/GenBank/DDBJ whole genome shotgun (WGS) entry which is preliminary data.</text>
</comment>
<evidence type="ECO:0000313" key="1">
    <source>
        <dbReference type="EMBL" id="CAE7348431.1"/>
    </source>
</evidence>
<name>A0A812PVK9_9DINO</name>
<dbReference type="EMBL" id="CAJNDS010002140">
    <property type="protein sequence ID" value="CAE7348431.1"/>
    <property type="molecule type" value="Genomic_DNA"/>
</dbReference>